<dbReference type="EMBL" id="VYDA01000042">
    <property type="protein sequence ID" value="MYH60447.1"/>
    <property type="molecule type" value="Genomic_DNA"/>
</dbReference>
<accession>A0A6B1FWJ6</accession>
<sequence length="164" mass="19788">MLYHDRKAKFRKENLVLRLDREAVFYVERRGILFQKVYRFQSKKGLQKITYRGSWTQLQHQALLEIQKKEPVALATEYNSGRTWWMFQDQFYWEEYSAKELSDKQRERSDVMIETQALFLRGTRAAYGISSTIFRFHCNLAQRGKTLTEEQHQSLLKKQRENPV</sequence>
<dbReference type="AlphaFoldDB" id="A0A6B1FWJ6"/>
<feature type="non-terminal residue" evidence="1">
    <location>
        <position position="164"/>
    </location>
</feature>
<gene>
    <name evidence="1" type="ORF">F4148_01290</name>
</gene>
<name>A0A6B1FWJ6_9CHLR</name>
<protein>
    <submittedName>
        <fullName evidence="1">Uncharacterized protein</fullName>
    </submittedName>
</protein>
<reference evidence="1" key="1">
    <citation type="submission" date="2019-09" db="EMBL/GenBank/DDBJ databases">
        <title>Characterisation of the sponge microbiome using genome-centric metagenomics.</title>
        <authorList>
            <person name="Engelberts J.P."/>
            <person name="Robbins S.J."/>
            <person name="De Goeij J.M."/>
            <person name="Aranda M."/>
            <person name="Bell S.C."/>
            <person name="Webster N.S."/>
        </authorList>
    </citation>
    <scope>NUCLEOTIDE SEQUENCE</scope>
    <source>
        <strain evidence="1">SB0675_bin_29</strain>
    </source>
</reference>
<evidence type="ECO:0000313" key="1">
    <source>
        <dbReference type="EMBL" id="MYH60447.1"/>
    </source>
</evidence>
<proteinExistence type="predicted"/>
<organism evidence="1">
    <name type="scientific">Caldilineaceae bacterium SB0675_bin_29</name>
    <dbReference type="NCBI Taxonomy" id="2605266"/>
    <lineage>
        <taxon>Bacteria</taxon>
        <taxon>Bacillati</taxon>
        <taxon>Chloroflexota</taxon>
        <taxon>Caldilineae</taxon>
        <taxon>Caldilineales</taxon>
        <taxon>Caldilineaceae</taxon>
    </lineage>
</organism>
<comment type="caution">
    <text evidence="1">The sequence shown here is derived from an EMBL/GenBank/DDBJ whole genome shotgun (WGS) entry which is preliminary data.</text>
</comment>